<dbReference type="InterPro" id="IPR015943">
    <property type="entry name" value="WD40/YVTN_repeat-like_dom_sf"/>
</dbReference>
<evidence type="ECO:0000256" key="2">
    <source>
        <dbReference type="ARBA" id="ARBA00022737"/>
    </source>
</evidence>
<dbReference type="SMART" id="SM00320">
    <property type="entry name" value="WD40"/>
    <property type="match status" value="6"/>
</dbReference>
<evidence type="ECO:0000256" key="6">
    <source>
        <dbReference type="ARBA" id="ARBA00040563"/>
    </source>
</evidence>
<sequence>MSKTITQKSSSVPTPLYILRGHVSPIHALHFFNSNLRLVSADADGWIIVWDMVSKRAVAVWKAHDGGVLEVKGFHVSYPGSGSMTEVYTHGRDHKLRLWRFSARDEEILDKTLPVDQTERPQSEAGTRSQPWLLHSLAVNALNFCPFSIVFLNSNKTQAETEEEAEAPRPVLIAVPNALNSGAVDIFHLPHEKRVCTIPAAREEIGMVMAVSIFFNPNSSGALYVCSAYEDGHVMVFACRNPSPNSTGFQELEELINGKNNNTPWQWERLYSNRPHSQPILGIDVSPSKEYFLSSSADAVLGMHPIPSLPLPALSTGSLIHGVTVTGESGSISVEQSPLKIVNTKHAGQQGVRIRSDGRIFATAGWDYRVRVYSCKTMKELAVLKWHKDGCFTVSFAEIFGSGDGETASSDISRQEHSLAALQRQRYHKVQSTHWLAAGSKDGKISLWDIY</sequence>
<evidence type="ECO:0000256" key="3">
    <source>
        <dbReference type="ARBA" id="ARBA00037338"/>
    </source>
</evidence>
<protein>
    <recommendedName>
        <fullName evidence="6">ASTRA-associated protein 1</fullName>
    </recommendedName>
</protein>
<dbReference type="Gene3D" id="2.130.10.10">
    <property type="entry name" value="YVTN repeat-like/Quinoprotein amine dehydrogenase"/>
    <property type="match status" value="3"/>
</dbReference>
<dbReference type="InterPro" id="IPR001680">
    <property type="entry name" value="WD40_rpt"/>
</dbReference>
<accession>A0A507QXQ7</accession>
<dbReference type="AlphaFoldDB" id="A0A507QXQ7"/>
<dbReference type="InterPro" id="IPR019775">
    <property type="entry name" value="WD40_repeat_CS"/>
</dbReference>
<proteinExistence type="inferred from homology"/>
<dbReference type="PROSITE" id="PS50082">
    <property type="entry name" value="WD_REPEATS_2"/>
    <property type="match status" value="2"/>
</dbReference>
<feature type="repeat" description="WD" evidence="7">
    <location>
        <begin position="436"/>
        <end position="451"/>
    </location>
</feature>
<dbReference type="PANTHER" id="PTHR19854:SF1">
    <property type="entry name" value="GUANINE NUCLEOTIDE-BINDING PROTEIN SUBUNIT BETA-LIKE PROTEIN 1"/>
    <property type="match status" value="1"/>
</dbReference>
<evidence type="ECO:0000313" key="9">
    <source>
        <dbReference type="Proteomes" id="UP000319663"/>
    </source>
</evidence>
<comment type="caution">
    <text evidence="8">The sequence shown here is derived from an EMBL/GenBank/DDBJ whole genome shotgun (WGS) entry which is preliminary data.</text>
</comment>
<evidence type="ECO:0000256" key="5">
    <source>
        <dbReference type="ARBA" id="ARBA00038749"/>
    </source>
</evidence>
<dbReference type="Proteomes" id="UP000319663">
    <property type="component" value="Unassembled WGS sequence"/>
</dbReference>
<comment type="function">
    <text evidence="3">Component of the ASTRA complex involved in chromatin remodeling.</text>
</comment>
<keyword evidence="9" id="KW-1185">Reference proteome</keyword>
<dbReference type="PROSITE" id="PS50294">
    <property type="entry name" value="WD_REPEATS_REGION"/>
    <property type="match status" value="1"/>
</dbReference>
<dbReference type="SUPFAM" id="SSF50978">
    <property type="entry name" value="WD40 repeat-like"/>
    <property type="match status" value="1"/>
</dbReference>
<feature type="repeat" description="WD" evidence="7">
    <location>
        <begin position="19"/>
        <end position="60"/>
    </location>
</feature>
<evidence type="ECO:0000256" key="1">
    <source>
        <dbReference type="ARBA" id="ARBA00022574"/>
    </source>
</evidence>
<evidence type="ECO:0000313" key="8">
    <source>
        <dbReference type="EMBL" id="TQB74622.1"/>
    </source>
</evidence>
<gene>
    <name evidence="8" type="primary">ASA1</name>
    <name evidence="8" type="ORF">MPDQ_004472</name>
</gene>
<dbReference type="EMBL" id="VIFY01000029">
    <property type="protein sequence ID" value="TQB74622.1"/>
    <property type="molecule type" value="Genomic_DNA"/>
</dbReference>
<dbReference type="STRING" id="5098.A0A507QXQ7"/>
<comment type="similarity">
    <text evidence="4">Belongs to the WD repeat ASA1 family.</text>
</comment>
<keyword evidence="2" id="KW-0677">Repeat</keyword>
<name>A0A507QXQ7_MONPU</name>
<keyword evidence="1 7" id="KW-0853">WD repeat</keyword>
<dbReference type="PANTHER" id="PTHR19854">
    <property type="entry name" value="TRANSDUCIN BETA-LIKE 3"/>
    <property type="match status" value="1"/>
</dbReference>
<dbReference type="Pfam" id="PF00400">
    <property type="entry name" value="WD40"/>
    <property type="match status" value="2"/>
</dbReference>
<dbReference type="PROSITE" id="PS00678">
    <property type="entry name" value="WD_REPEATS_1"/>
    <property type="match status" value="2"/>
</dbReference>
<reference evidence="8 9" key="1">
    <citation type="submission" date="2019-06" db="EMBL/GenBank/DDBJ databases">
        <title>Wine fermentation using esterase from Monascus purpureus.</title>
        <authorList>
            <person name="Geng C."/>
            <person name="Zhang Y."/>
        </authorList>
    </citation>
    <scope>NUCLEOTIDE SEQUENCE [LARGE SCALE GENOMIC DNA]</scope>
    <source>
        <strain evidence="8">HQ1</strain>
    </source>
</reference>
<dbReference type="InterPro" id="IPR036322">
    <property type="entry name" value="WD40_repeat_dom_sf"/>
</dbReference>
<dbReference type="OrthoDB" id="7668193at2759"/>
<evidence type="ECO:0000256" key="4">
    <source>
        <dbReference type="ARBA" id="ARBA00037931"/>
    </source>
</evidence>
<evidence type="ECO:0000256" key="7">
    <source>
        <dbReference type="PROSITE-ProRule" id="PRU00221"/>
    </source>
</evidence>
<organism evidence="8 9">
    <name type="scientific">Monascus purpureus</name>
    <name type="common">Red mold</name>
    <name type="synonym">Monascus anka</name>
    <dbReference type="NCBI Taxonomy" id="5098"/>
    <lineage>
        <taxon>Eukaryota</taxon>
        <taxon>Fungi</taxon>
        <taxon>Dikarya</taxon>
        <taxon>Ascomycota</taxon>
        <taxon>Pezizomycotina</taxon>
        <taxon>Eurotiomycetes</taxon>
        <taxon>Eurotiomycetidae</taxon>
        <taxon>Eurotiales</taxon>
        <taxon>Aspergillaceae</taxon>
        <taxon>Monascus</taxon>
    </lineage>
</organism>
<comment type="subunit">
    <text evidence="5">Component of the ASTRA chromatin remodeling machinery complex.</text>
</comment>